<dbReference type="EMBL" id="LRPH01000001">
    <property type="protein sequence ID" value="KWU68237.1"/>
    <property type="molecule type" value="Genomic_DNA"/>
</dbReference>
<evidence type="ECO:0000256" key="5">
    <source>
        <dbReference type="PROSITE-ProRule" id="PRU01248"/>
    </source>
</evidence>
<gene>
    <name evidence="8" type="ORF">AWW70_00245</name>
</gene>
<dbReference type="GO" id="GO:0006310">
    <property type="term" value="P:DNA recombination"/>
    <property type="evidence" value="ECO:0007669"/>
    <property type="project" value="UniProtKB-KW"/>
</dbReference>
<feature type="domain" description="Tyr recombinase" evidence="6">
    <location>
        <begin position="166"/>
        <end position="361"/>
    </location>
</feature>
<dbReference type="InterPro" id="IPR044068">
    <property type="entry name" value="CB"/>
</dbReference>
<reference evidence="8 9" key="1">
    <citation type="submission" date="2016-01" db="EMBL/GenBank/DDBJ databases">
        <authorList>
            <person name="McClelland M."/>
            <person name="Jain A."/>
            <person name="Saraogi P."/>
            <person name="Mendelson R."/>
            <person name="Westerman R."/>
            <person name="SanMiguel P."/>
            <person name="Csonka L."/>
        </authorList>
    </citation>
    <scope>NUCLEOTIDE SEQUENCE [LARGE SCALE GENOMIC DNA]</scope>
    <source>
        <strain evidence="8 9">PE8-15</strain>
    </source>
</reference>
<comment type="similarity">
    <text evidence="1">Belongs to the 'phage' integrase family.</text>
</comment>
<dbReference type="InterPro" id="IPR002104">
    <property type="entry name" value="Integrase_catalytic"/>
</dbReference>
<dbReference type="Gene3D" id="1.10.150.130">
    <property type="match status" value="1"/>
</dbReference>
<dbReference type="PANTHER" id="PTHR30349">
    <property type="entry name" value="PHAGE INTEGRASE-RELATED"/>
    <property type="match status" value="1"/>
</dbReference>
<evidence type="ECO:0000256" key="4">
    <source>
        <dbReference type="ARBA" id="ARBA00023172"/>
    </source>
</evidence>
<evidence type="ECO:0000256" key="3">
    <source>
        <dbReference type="ARBA" id="ARBA00023125"/>
    </source>
</evidence>
<dbReference type="CDD" id="cd01189">
    <property type="entry name" value="INT_ICEBs1_C_like"/>
    <property type="match status" value="1"/>
</dbReference>
<name>A0A109GK73_BACMY</name>
<dbReference type="SUPFAM" id="SSF56349">
    <property type="entry name" value="DNA breaking-rejoining enzymes"/>
    <property type="match status" value="1"/>
</dbReference>
<dbReference type="AlphaFoldDB" id="A0A109GK73"/>
<organism evidence="8 9">
    <name type="scientific">Bacillus mycoides</name>
    <dbReference type="NCBI Taxonomy" id="1405"/>
    <lineage>
        <taxon>Bacteria</taxon>
        <taxon>Bacillati</taxon>
        <taxon>Bacillota</taxon>
        <taxon>Bacilli</taxon>
        <taxon>Bacillales</taxon>
        <taxon>Bacillaceae</taxon>
        <taxon>Bacillus</taxon>
        <taxon>Bacillus cereus group</taxon>
    </lineage>
</organism>
<dbReference type="InterPro" id="IPR011010">
    <property type="entry name" value="DNA_brk_join_enz"/>
</dbReference>
<dbReference type="Proteomes" id="UP000065797">
    <property type="component" value="Unassembled WGS sequence"/>
</dbReference>
<dbReference type="Pfam" id="PF14659">
    <property type="entry name" value="Phage_int_SAM_3"/>
    <property type="match status" value="1"/>
</dbReference>
<evidence type="ECO:0000313" key="8">
    <source>
        <dbReference type="EMBL" id="KWU68237.1"/>
    </source>
</evidence>
<dbReference type="PANTHER" id="PTHR30349:SF64">
    <property type="entry name" value="PROPHAGE INTEGRASE INTD-RELATED"/>
    <property type="match status" value="1"/>
</dbReference>
<proteinExistence type="inferred from homology"/>
<dbReference type="GO" id="GO:0003677">
    <property type="term" value="F:DNA binding"/>
    <property type="evidence" value="ECO:0007669"/>
    <property type="project" value="UniProtKB-UniRule"/>
</dbReference>
<dbReference type="InterPro" id="IPR028259">
    <property type="entry name" value="AP2-like_int_N"/>
</dbReference>
<dbReference type="InterPro" id="IPR050090">
    <property type="entry name" value="Tyrosine_recombinase_XerCD"/>
</dbReference>
<dbReference type="InterPro" id="IPR010998">
    <property type="entry name" value="Integrase_recombinase_N"/>
</dbReference>
<keyword evidence="4" id="KW-0233">DNA recombination</keyword>
<evidence type="ECO:0000256" key="2">
    <source>
        <dbReference type="ARBA" id="ARBA00022908"/>
    </source>
</evidence>
<sequence length="369" mass="42343">MKGHIRKRGNKYCIVIDIGPDPETGKRRQKWFSGYNTKKEAQADVAKKITELNEGTFIEPSKVTLKDYLNHWLEIKSMSIEESTFACYRAFINQHVIPSIGMISLHKLNVMHIQKCYKSSIDKGITNNSILLMHRILKSSLNLAVKQNVISRNPAAFAEIPKKEKTSIQTWTEEEVKKFLLHSQESRYHIGYLLAITTGMRLGEVLGLRWQDVDFEKHTVTINQTSGHNNKIKKTAKTNSSKRTIPVPKETIESLKKHKITINKEKLRFGSAYQDLDLINCNEFGMVIKRATFRNHFIRTTHNAGIKEIKFHDLRHTHATILLKQGVNPKIISERLGHTDISMTLNVYSHVLPNMQEEAVKNFGKSIFG</sequence>
<dbReference type="InterPro" id="IPR013762">
    <property type="entry name" value="Integrase-like_cat_sf"/>
</dbReference>
<evidence type="ECO:0000259" key="7">
    <source>
        <dbReference type="PROSITE" id="PS51900"/>
    </source>
</evidence>
<dbReference type="RefSeq" id="WP_060748931.1">
    <property type="nucleotide sequence ID" value="NZ_LRPH01000001.1"/>
</dbReference>
<dbReference type="Pfam" id="PF00589">
    <property type="entry name" value="Phage_integrase"/>
    <property type="match status" value="1"/>
</dbReference>
<dbReference type="InterPro" id="IPR004107">
    <property type="entry name" value="Integrase_SAM-like_N"/>
</dbReference>
<dbReference type="PROSITE" id="PS51900">
    <property type="entry name" value="CB"/>
    <property type="match status" value="1"/>
</dbReference>
<protein>
    <submittedName>
        <fullName evidence="8">Integrase</fullName>
    </submittedName>
</protein>
<evidence type="ECO:0000256" key="1">
    <source>
        <dbReference type="ARBA" id="ARBA00008857"/>
    </source>
</evidence>
<dbReference type="GO" id="GO:0015074">
    <property type="term" value="P:DNA integration"/>
    <property type="evidence" value="ECO:0007669"/>
    <property type="project" value="UniProtKB-KW"/>
</dbReference>
<comment type="caution">
    <text evidence="8">The sequence shown here is derived from an EMBL/GenBank/DDBJ whole genome shotgun (WGS) entry which is preliminary data.</text>
</comment>
<evidence type="ECO:0000259" key="6">
    <source>
        <dbReference type="PROSITE" id="PS51898"/>
    </source>
</evidence>
<keyword evidence="3 5" id="KW-0238">DNA-binding</keyword>
<evidence type="ECO:0000313" key="9">
    <source>
        <dbReference type="Proteomes" id="UP000065797"/>
    </source>
</evidence>
<dbReference type="PROSITE" id="PS51898">
    <property type="entry name" value="TYR_RECOMBINASE"/>
    <property type="match status" value="1"/>
</dbReference>
<dbReference type="Gene3D" id="1.10.443.10">
    <property type="entry name" value="Intergrase catalytic core"/>
    <property type="match status" value="1"/>
</dbReference>
<dbReference type="Pfam" id="PF14657">
    <property type="entry name" value="Arm-DNA-bind_4"/>
    <property type="match status" value="1"/>
</dbReference>
<keyword evidence="2" id="KW-0229">DNA integration</keyword>
<accession>A0A109GK73</accession>
<feature type="domain" description="Core-binding (CB)" evidence="7">
    <location>
        <begin position="63"/>
        <end position="145"/>
    </location>
</feature>